<reference evidence="10" key="2">
    <citation type="submission" date="2023-07" db="EMBL/GenBank/DDBJ databases">
        <title>Identification and characterization of horizontal gene transfer across gut microbiota members of farm animals based on homology search.</title>
        <authorList>
            <person name="Schwarzerova J."/>
            <person name="Nykrynova M."/>
            <person name="Jureckova K."/>
            <person name="Cejkova D."/>
            <person name="Rychlik I."/>
        </authorList>
    </citation>
    <scope>NUCLEOTIDE SEQUENCE [LARGE SCALE GENOMIC DNA]</scope>
    <source>
        <strain evidence="10">ET4</strain>
    </source>
</reference>
<name>A0ABT7U4L5_9BACE</name>
<evidence type="ECO:0000256" key="6">
    <source>
        <dbReference type="ARBA" id="ARBA00038076"/>
    </source>
</evidence>
<feature type="transmembrane region" description="Helical" evidence="7">
    <location>
        <begin position="377"/>
        <end position="400"/>
    </location>
</feature>
<accession>A0ABT7U4L5</accession>
<keyword evidence="2" id="KW-1003">Cell membrane</keyword>
<keyword evidence="10" id="KW-1185">Reference proteome</keyword>
<feature type="transmembrane region" description="Helical" evidence="7">
    <location>
        <begin position="282"/>
        <end position="303"/>
    </location>
</feature>
<reference evidence="9 10" key="1">
    <citation type="submission" date="2023-06" db="EMBL/GenBank/DDBJ databases">
        <authorList>
            <person name="Zeman M."/>
            <person name="Kubasova T."/>
            <person name="Jahodarova E."/>
            <person name="Nykrynova M."/>
            <person name="Rychlik I."/>
        </authorList>
    </citation>
    <scope>NUCLEOTIDE SEQUENCE [LARGE SCALE GENOMIC DNA]</scope>
    <source>
        <strain evidence="9 10">ET4</strain>
    </source>
</reference>
<evidence type="ECO:0000256" key="4">
    <source>
        <dbReference type="ARBA" id="ARBA00022989"/>
    </source>
</evidence>
<dbReference type="Pfam" id="PF02687">
    <property type="entry name" value="FtsX"/>
    <property type="match status" value="1"/>
</dbReference>
<comment type="similarity">
    <text evidence="6">Belongs to the ABC-4 integral membrane protein family.</text>
</comment>
<keyword evidence="4 7" id="KW-1133">Transmembrane helix</keyword>
<evidence type="ECO:0000256" key="5">
    <source>
        <dbReference type="ARBA" id="ARBA00023136"/>
    </source>
</evidence>
<comment type="subcellular location">
    <subcellularLocation>
        <location evidence="1">Cell membrane</location>
        <topology evidence="1">Multi-pass membrane protein</topology>
    </subcellularLocation>
</comment>
<keyword evidence="3 7" id="KW-0812">Transmembrane</keyword>
<dbReference type="PANTHER" id="PTHR30572:SF4">
    <property type="entry name" value="ABC TRANSPORTER PERMEASE YTRF"/>
    <property type="match status" value="1"/>
</dbReference>
<feature type="transmembrane region" description="Helical" evidence="7">
    <location>
        <begin position="324"/>
        <end position="350"/>
    </location>
</feature>
<evidence type="ECO:0000313" key="9">
    <source>
        <dbReference type="EMBL" id="MDM8145469.1"/>
    </source>
</evidence>
<dbReference type="InterPro" id="IPR050250">
    <property type="entry name" value="Macrolide_Exporter_MacB"/>
</dbReference>
<dbReference type="PANTHER" id="PTHR30572">
    <property type="entry name" value="MEMBRANE COMPONENT OF TRANSPORTER-RELATED"/>
    <property type="match status" value="1"/>
</dbReference>
<evidence type="ECO:0000256" key="2">
    <source>
        <dbReference type="ARBA" id="ARBA00022475"/>
    </source>
</evidence>
<comment type="caution">
    <text evidence="9">The sequence shown here is derived from an EMBL/GenBank/DDBJ whole genome shotgun (WGS) entry which is preliminary data.</text>
</comment>
<dbReference type="Proteomes" id="UP001228403">
    <property type="component" value="Unassembled WGS sequence"/>
</dbReference>
<evidence type="ECO:0000256" key="1">
    <source>
        <dbReference type="ARBA" id="ARBA00004651"/>
    </source>
</evidence>
<dbReference type="EMBL" id="JAUDCF010000010">
    <property type="protein sequence ID" value="MDM8145469.1"/>
    <property type="molecule type" value="Genomic_DNA"/>
</dbReference>
<proteinExistence type="inferred from homology"/>
<keyword evidence="5 7" id="KW-0472">Membrane</keyword>
<gene>
    <name evidence="9" type="ORF">QUW02_05965</name>
</gene>
<evidence type="ECO:0000313" key="10">
    <source>
        <dbReference type="Proteomes" id="UP001228403"/>
    </source>
</evidence>
<organism evidence="9 10">
    <name type="scientific">Bacteroides eggerthii</name>
    <dbReference type="NCBI Taxonomy" id="28111"/>
    <lineage>
        <taxon>Bacteria</taxon>
        <taxon>Pseudomonadati</taxon>
        <taxon>Bacteroidota</taxon>
        <taxon>Bacteroidia</taxon>
        <taxon>Bacteroidales</taxon>
        <taxon>Bacteroidaceae</taxon>
        <taxon>Bacteroides</taxon>
    </lineage>
</organism>
<feature type="domain" description="ABC3 transporter permease C-terminal" evidence="8">
    <location>
        <begin position="284"/>
        <end position="408"/>
    </location>
</feature>
<protein>
    <submittedName>
        <fullName evidence="9">ABC transporter permease</fullName>
    </submittedName>
</protein>
<sequence length="417" mass="48058">MIRLALKNLWARKRRNGWLMAELIVVSVILWHFADPVTVQTYVNMLPDGFDSENLYRISIQEYDPSSYRYREEEAESETRQENMWRIRDRVRNYPGVESATFQIGGGGPGGRSYTATSIQVTEDISVFHIQVDFVPKSDYFTTFRYQTAGGPSTEQMDRMTLENGELIMTENILPDAPSFGHRYKNPLGDELKIVASVRPVKIHLNKPPLQVRFVKSGVQNAEAIIFRLRDDVDPDAFLTDFREWALRELQLGNYFVVQIESYDHYISQGYFSNTYDYGVQLLLGSFFLFCIFFGVSGSFWMQTRARREEIGILKSFGATSGKMVRLFLLEGLILTTVSVFLGAVIYLQYALHTGLYQPENTCYSPFVHYWYESFKLHYLIVSAVVWLLMVLIVSFGIYVPVRGISRIAPTEALHEE</sequence>
<dbReference type="InterPro" id="IPR003838">
    <property type="entry name" value="ABC3_permease_C"/>
</dbReference>
<evidence type="ECO:0000259" key="8">
    <source>
        <dbReference type="Pfam" id="PF02687"/>
    </source>
</evidence>
<evidence type="ECO:0000256" key="3">
    <source>
        <dbReference type="ARBA" id="ARBA00022692"/>
    </source>
</evidence>
<evidence type="ECO:0000256" key="7">
    <source>
        <dbReference type="SAM" id="Phobius"/>
    </source>
</evidence>